<dbReference type="Proteomes" id="UP000092444">
    <property type="component" value="Unassembled WGS sequence"/>
</dbReference>
<dbReference type="PANTHER" id="PTHR22954:SF3">
    <property type="entry name" value="PROTEIN CBG08539"/>
    <property type="match status" value="1"/>
</dbReference>
<name>A0A1B0G5Z8_GLOMM</name>
<dbReference type="EMBL" id="CCAG010001708">
    <property type="status" value="NOT_ANNOTATED_CDS"/>
    <property type="molecule type" value="Genomic_DNA"/>
</dbReference>
<dbReference type="InterPro" id="IPR005312">
    <property type="entry name" value="DUF1759"/>
</dbReference>
<dbReference type="EnsemblMetazoa" id="GMOY008743-RA">
    <property type="protein sequence ID" value="GMOY008743-PA"/>
    <property type="gene ID" value="GMOY008743"/>
</dbReference>
<organism evidence="1 2">
    <name type="scientific">Glossina morsitans morsitans</name>
    <name type="common">Savannah tsetse fly</name>
    <dbReference type="NCBI Taxonomy" id="37546"/>
    <lineage>
        <taxon>Eukaryota</taxon>
        <taxon>Metazoa</taxon>
        <taxon>Ecdysozoa</taxon>
        <taxon>Arthropoda</taxon>
        <taxon>Hexapoda</taxon>
        <taxon>Insecta</taxon>
        <taxon>Pterygota</taxon>
        <taxon>Neoptera</taxon>
        <taxon>Endopterygota</taxon>
        <taxon>Diptera</taxon>
        <taxon>Brachycera</taxon>
        <taxon>Muscomorpha</taxon>
        <taxon>Hippoboscoidea</taxon>
        <taxon>Glossinidae</taxon>
        <taxon>Glossina</taxon>
    </lineage>
</organism>
<evidence type="ECO:0000313" key="2">
    <source>
        <dbReference type="Proteomes" id="UP000092444"/>
    </source>
</evidence>
<protein>
    <submittedName>
        <fullName evidence="1">Uncharacterized protein</fullName>
    </submittedName>
</protein>
<accession>A0A1B0G5Z8</accession>
<evidence type="ECO:0000313" key="1">
    <source>
        <dbReference type="EnsemblMetazoa" id="GMOY008743-PA"/>
    </source>
</evidence>
<dbReference type="PANTHER" id="PTHR22954">
    <property type="entry name" value="RETROVIRAL PROTEASE-RELATED"/>
    <property type="match status" value="1"/>
</dbReference>
<dbReference type="AlphaFoldDB" id="A0A1B0G5Z8"/>
<reference evidence="1" key="1">
    <citation type="submission" date="2020-05" db="UniProtKB">
        <authorList>
            <consortium name="EnsemblMetazoa"/>
        </authorList>
    </citation>
    <scope>IDENTIFICATION</scope>
    <source>
        <strain evidence="1">Yale</strain>
    </source>
</reference>
<proteinExistence type="predicted"/>
<sequence>MYKTLIVRYPSSANTEESKSQDEKKIVWEEKPNKTCCNIGFYAGFVKESICLRIQAVTNEYLDILNKEVGQLKGAEPPQKQIILPNDEIGANASATNKSGHGLIGKFNARSTALRRFLAGLAILSPNEPQQAYKIPLTKLHTTLTQDTKASPASCNTPISNSLPLPKITIPKFDGDYRKWRQFYDLFLHMIHLQPIPNVQKMWYLKSNFTGEAELGCAK</sequence>
<keyword evidence="2" id="KW-1185">Reference proteome</keyword>
<dbReference type="VEuPathDB" id="VectorBase:GMOY008743"/>
<dbReference type="Pfam" id="PF03564">
    <property type="entry name" value="DUF1759"/>
    <property type="match status" value="1"/>
</dbReference>
<dbReference type="STRING" id="37546.A0A1B0G5Z8"/>